<dbReference type="EMBL" id="JBCLYO010000017">
    <property type="protein sequence ID" value="KAL0081746.1"/>
    <property type="molecule type" value="Genomic_DNA"/>
</dbReference>
<gene>
    <name evidence="3" type="ORF">J3Q64DRAFT_1837613</name>
</gene>
<proteinExistence type="predicted"/>
<dbReference type="Proteomes" id="UP001448207">
    <property type="component" value="Unassembled WGS sequence"/>
</dbReference>
<feature type="region of interest" description="Disordered" evidence="1">
    <location>
        <begin position="369"/>
        <end position="394"/>
    </location>
</feature>
<dbReference type="CDD" id="cd00303">
    <property type="entry name" value="retropepsin_like"/>
    <property type="match status" value="1"/>
</dbReference>
<feature type="region of interest" description="Disordered" evidence="1">
    <location>
        <begin position="194"/>
        <end position="222"/>
    </location>
</feature>
<evidence type="ECO:0000256" key="1">
    <source>
        <dbReference type="SAM" id="MobiDB-lite"/>
    </source>
</evidence>
<evidence type="ECO:0000313" key="4">
    <source>
        <dbReference type="Proteomes" id="UP001448207"/>
    </source>
</evidence>
<feature type="compositionally biased region" description="Acidic residues" evidence="1">
    <location>
        <begin position="369"/>
        <end position="378"/>
    </location>
</feature>
<evidence type="ECO:0000313" key="3">
    <source>
        <dbReference type="EMBL" id="KAL0081746.1"/>
    </source>
</evidence>
<protein>
    <submittedName>
        <fullName evidence="3">CCHC-type zinc finger transcription factor</fullName>
    </submittedName>
</protein>
<dbReference type="Gene3D" id="2.40.70.10">
    <property type="entry name" value="Acid Proteases"/>
    <property type="match status" value="1"/>
</dbReference>
<keyword evidence="4" id="KW-1185">Reference proteome</keyword>
<dbReference type="InterPro" id="IPR021109">
    <property type="entry name" value="Peptidase_aspartic_dom_sf"/>
</dbReference>
<organism evidence="3 4">
    <name type="scientific">Phycomyces blakesleeanus</name>
    <dbReference type="NCBI Taxonomy" id="4837"/>
    <lineage>
        <taxon>Eukaryota</taxon>
        <taxon>Fungi</taxon>
        <taxon>Fungi incertae sedis</taxon>
        <taxon>Mucoromycota</taxon>
        <taxon>Mucoromycotina</taxon>
        <taxon>Mucoromycetes</taxon>
        <taxon>Mucorales</taxon>
        <taxon>Phycomycetaceae</taxon>
        <taxon>Phycomyces</taxon>
    </lineage>
</organism>
<feature type="compositionally biased region" description="Polar residues" evidence="1">
    <location>
        <begin position="196"/>
        <end position="215"/>
    </location>
</feature>
<dbReference type="InterPro" id="IPR001878">
    <property type="entry name" value="Znf_CCHC"/>
</dbReference>
<feature type="compositionally biased region" description="Low complexity" evidence="1">
    <location>
        <begin position="161"/>
        <end position="175"/>
    </location>
</feature>
<accession>A0ABR3ATP5</accession>
<evidence type="ECO:0000259" key="2">
    <source>
        <dbReference type="SMART" id="SM00343"/>
    </source>
</evidence>
<comment type="caution">
    <text evidence="3">The sequence shown here is derived from an EMBL/GenBank/DDBJ whole genome shotgun (WGS) entry which is preliminary data.</text>
</comment>
<feature type="region of interest" description="Disordered" evidence="1">
    <location>
        <begin position="152"/>
        <end position="175"/>
    </location>
</feature>
<sequence length="501" mass="55986">MVNRKNKINSTKFLANPKPFQGDHLRQAVDMNDSKALLVVASYLQAAAELWWDKIQNTRQQHDKSVNNFVYKLRELFTLVKIDNESFKIHSLLQAIDPQVAYELEQRDNMPKTFESVSEKAHDSNVSTLQDLVKEFKTLKVHVVKQPRSFFQTHTQSQPTSLGHSSGHSQGQFSQPQVKAKLKGVCWKCRSEDHMSNTCPQKNEQEKGSSQQQPSTRKKGKAVEIPIGPPLLLAMEGVERSDVSLVPPDYSIVPPGSSMGPSGVSMVSPGRSMTLYDISPVPPGTSMVPPGWSAVSHGVGLTPPVVKRKRKLSHSLPVEFCWKDFWFQLKELDAGLSMADWVALDRSLGRDMRYELYYLYNDEEDSLDEVLEGSESENSDYLSDEGSFGTGTSDSKGYASNNTIYHYPYSHRIMSNSKPLKESVVINGQVVQAIFDSRASVSIISKKLANKLNLQANGNQILISALHKESCGPFEITTDVSIQIIGKLRPEHMCILNNNTE</sequence>
<reference evidence="3 4" key="1">
    <citation type="submission" date="2024-04" db="EMBL/GenBank/DDBJ databases">
        <title>Symmetric and asymmetric DNA N6-adenine methylation regulates different biological responses in Mucorales.</title>
        <authorList>
            <consortium name="Lawrence Berkeley National Laboratory"/>
            <person name="Lax C."/>
            <person name="Mondo S.J."/>
            <person name="Osorio-Concepcion M."/>
            <person name="Muszewska A."/>
            <person name="Corrochano-Luque M."/>
            <person name="Gutierrez G."/>
            <person name="Riley R."/>
            <person name="Lipzen A."/>
            <person name="Guo J."/>
            <person name="Hundley H."/>
            <person name="Amirebrahimi M."/>
            <person name="Ng V."/>
            <person name="Lorenzo-Gutierrez D."/>
            <person name="Binder U."/>
            <person name="Yang J."/>
            <person name="Song Y."/>
            <person name="Canovas D."/>
            <person name="Navarro E."/>
            <person name="Freitag M."/>
            <person name="Gabaldon T."/>
            <person name="Grigoriev I.V."/>
            <person name="Corrochano L.M."/>
            <person name="Nicolas F.E."/>
            <person name="Garre V."/>
        </authorList>
    </citation>
    <scope>NUCLEOTIDE SEQUENCE [LARGE SCALE GENOMIC DNA]</scope>
    <source>
        <strain evidence="3 4">L51</strain>
    </source>
</reference>
<dbReference type="SUPFAM" id="SSF50630">
    <property type="entry name" value="Acid proteases"/>
    <property type="match status" value="1"/>
</dbReference>
<feature type="domain" description="CCHC-type" evidence="2">
    <location>
        <begin position="185"/>
        <end position="201"/>
    </location>
</feature>
<name>A0ABR3ATP5_PHYBL</name>
<dbReference type="SMART" id="SM00343">
    <property type="entry name" value="ZnF_C2HC"/>
    <property type="match status" value="1"/>
</dbReference>